<dbReference type="Proteomes" id="UP000814033">
    <property type="component" value="Unassembled WGS sequence"/>
</dbReference>
<proteinExistence type="predicted"/>
<dbReference type="EMBL" id="MU275901">
    <property type="protein sequence ID" value="KAI0047589.1"/>
    <property type="molecule type" value="Genomic_DNA"/>
</dbReference>
<comment type="caution">
    <text evidence="1">The sequence shown here is derived from an EMBL/GenBank/DDBJ whole genome shotgun (WGS) entry which is preliminary data.</text>
</comment>
<evidence type="ECO:0000313" key="2">
    <source>
        <dbReference type="Proteomes" id="UP000814033"/>
    </source>
</evidence>
<gene>
    <name evidence="1" type="ORF">FA95DRAFT_1206669</name>
</gene>
<protein>
    <submittedName>
        <fullName evidence="1">Uncharacterized protein</fullName>
    </submittedName>
</protein>
<evidence type="ECO:0000313" key="1">
    <source>
        <dbReference type="EMBL" id="KAI0047589.1"/>
    </source>
</evidence>
<keyword evidence="2" id="KW-1185">Reference proteome</keyword>
<organism evidence="1 2">
    <name type="scientific">Auriscalpium vulgare</name>
    <dbReference type="NCBI Taxonomy" id="40419"/>
    <lineage>
        <taxon>Eukaryota</taxon>
        <taxon>Fungi</taxon>
        <taxon>Dikarya</taxon>
        <taxon>Basidiomycota</taxon>
        <taxon>Agaricomycotina</taxon>
        <taxon>Agaricomycetes</taxon>
        <taxon>Russulales</taxon>
        <taxon>Auriscalpiaceae</taxon>
        <taxon>Auriscalpium</taxon>
    </lineage>
</organism>
<accession>A0ACB8RTG8</accession>
<reference evidence="1" key="1">
    <citation type="submission" date="2021-02" db="EMBL/GenBank/DDBJ databases">
        <authorList>
            <consortium name="DOE Joint Genome Institute"/>
            <person name="Ahrendt S."/>
            <person name="Looney B.P."/>
            <person name="Miyauchi S."/>
            <person name="Morin E."/>
            <person name="Drula E."/>
            <person name="Courty P.E."/>
            <person name="Chicoki N."/>
            <person name="Fauchery L."/>
            <person name="Kohler A."/>
            <person name="Kuo A."/>
            <person name="Labutti K."/>
            <person name="Pangilinan J."/>
            <person name="Lipzen A."/>
            <person name="Riley R."/>
            <person name="Andreopoulos W."/>
            <person name="He G."/>
            <person name="Johnson J."/>
            <person name="Barry K.W."/>
            <person name="Grigoriev I.V."/>
            <person name="Nagy L."/>
            <person name="Hibbett D."/>
            <person name="Henrissat B."/>
            <person name="Matheny P.B."/>
            <person name="Labbe J."/>
            <person name="Martin F."/>
        </authorList>
    </citation>
    <scope>NUCLEOTIDE SEQUENCE</scope>
    <source>
        <strain evidence="1">FP105234-sp</strain>
    </source>
</reference>
<sequence>MIEALLCDPGSNPEFLEIENTLRRNPAQVIRRAKDGSVVALQAIAQSCRDMRTLQTRAVVDVFCSHVSASKIPRPFFESSPSALSALGCAFWSFTAMNELTDMPDVSTSKTRCTAQIAEAWDGIYHWTAFFDELSPQLPRKEQKTIHLLISNTVFIVTQHLPARPRVLQTPGILELAASLWVKEPKYTSALESIGQPTSLVVLVLKSADDAMLDRFVDAAGGLRARVARAALSHLHGVLKEEGPEGPLWPIVPHLHVLRCLTSGESDSLRSEMLKQRGVPMVTQALVALATRGSHELSDTRGPIQLALQLLALLIMTGDGVRWLCSALHEGLLRAYAEILQATKHYDAAQLQQMAELLTEVLRYLVYKPVVKAVAQSLHEIDMDIGVALRRVKGSVLKEAWLSMESRSKTQARLKDEWDADKRGYCDKCRRCADRTAFKQCARCKDALYCSEVCQTADWHIHKTLCSIRTQLSLRANLPTKGTHLFLQRLALHDARQNLAVLRSEAREDYPSASLHEIGVALEYNLPTPRRSVFLLDDYYVSEYIASTEEGVAEARMESIIHVARTTTQSMTLIECTTVLGHKLILTLVLVYPSIWDARGDLGDLDYRVVAFEMAEMVRSDVEYSDASDA</sequence>
<name>A0ACB8RTG8_9AGAM</name>
<reference evidence="1" key="2">
    <citation type="journal article" date="2022" name="New Phytol.">
        <title>Evolutionary transition to the ectomycorrhizal habit in the genomes of a hyperdiverse lineage of mushroom-forming fungi.</title>
        <authorList>
            <person name="Looney B."/>
            <person name="Miyauchi S."/>
            <person name="Morin E."/>
            <person name="Drula E."/>
            <person name="Courty P.E."/>
            <person name="Kohler A."/>
            <person name="Kuo A."/>
            <person name="LaButti K."/>
            <person name="Pangilinan J."/>
            <person name="Lipzen A."/>
            <person name="Riley R."/>
            <person name="Andreopoulos W."/>
            <person name="He G."/>
            <person name="Johnson J."/>
            <person name="Nolan M."/>
            <person name="Tritt A."/>
            <person name="Barry K.W."/>
            <person name="Grigoriev I.V."/>
            <person name="Nagy L.G."/>
            <person name="Hibbett D."/>
            <person name="Henrissat B."/>
            <person name="Matheny P.B."/>
            <person name="Labbe J."/>
            <person name="Martin F.M."/>
        </authorList>
    </citation>
    <scope>NUCLEOTIDE SEQUENCE</scope>
    <source>
        <strain evidence="1">FP105234-sp</strain>
    </source>
</reference>